<dbReference type="EMBL" id="FPAW01000001">
    <property type="protein sequence ID" value="SFT34881.1"/>
    <property type="molecule type" value="Genomic_DNA"/>
</dbReference>
<dbReference type="Gene3D" id="3.40.390.30">
    <property type="entry name" value="Metalloproteases ('zincins'), catalytic domain"/>
    <property type="match status" value="1"/>
</dbReference>
<dbReference type="PROSITE" id="PS01306">
    <property type="entry name" value="UPF0054"/>
    <property type="match status" value="1"/>
</dbReference>
<dbReference type="Proteomes" id="UP000182466">
    <property type="component" value="Unassembled WGS sequence"/>
</dbReference>
<keyword evidence="7" id="KW-0690">Ribosome biogenesis</keyword>
<gene>
    <name evidence="7" type="primary">ybeY</name>
    <name evidence="8" type="ORF">SAMN05216236_101153</name>
</gene>
<accession>A0A1I6XA35</accession>
<dbReference type="SUPFAM" id="SSF55486">
    <property type="entry name" value="Metalloproteases ('zincins'), catalytic domain"/>
    <property type="match status" value="1"/>
</dbReference>
<dbReference type="InterPro" id="IPR002036">
    <property type="entry name" value="YbeY"/>
</dbReference>
<dbReference type="GO" id="GO:0005737">
    <property type="term" value="C:cytoplasm"/>
    <property type="evidence" value="ECO:0007669"/>
    <property type="project" value="UniProtKB-SubCell"/>
</dbReference>
<protein>
    <recommendedName>
        <fullName evidence="7">Endoribonuclease YbeY</fullName>
        <ecNumber evidence="7">3.1.-.-</ecNumber>
    </recommendedName>
</protein>
<dbReference type="OrthoDB" id="9807740at2"/>
<dbReference type="GO" id="GO:0004222">
    <property type="term" value="F:metalloendopeptidase activity"/>
    <property type="evidence" value="ECO:0007669"/>
    <property type="project" value="InterPro"/>
</dbReference>
<dbReference type="STRING" id="999627.SAMN05216236_101153"/>
<comment type="function">
    <text evidence="7">Single strand-specific metallo-endoribonuclease involved in late-stage 70S ribosome quality control and in maturation of the 3' terminus of the 16S rRNA.</text>
</comment>
<feature type="binding site" evidence="7">
    <location>
        <position position="128"/>
    </location>
    <ligand>
        <name>Zn(2+)</name>
        <dbReference type="ChEBI" id="CHEBI:29105"/>
        <note>catalytic</note>
    </ligand>
</feature>
<evidence type="ECO:0000313" key="8">
    <source>
        <dbReference type="EMBL" id="SFT34881.1"/>
    </source>
</evidence>
<dbReference type="GO" id="GO:0006364">
    <property type="term" value="P:rRNA processing"/>
    <property type="evidence" value="ECO:0007669"/>
    <property type="project" value="UniProtKB-UniRule"/>
</dbReference>
<keyword evidence="2 7" id="KW-0540">Nuclease</keyword>
<evidence type="ECO:0000256" key="5">
    <source>
        <dbReference type="ARBA" id="ARBA00022801"/>
    </source>
</evidence>
<keyword evidence="7" id="KW-0698">rRNA processing</keyword>
<dbReference type="RefSeq" id="WP_027263099.1">
    <property type="nucleotide sequence ID" value="NZ_FPAW01000001.1"/>
</dbReference>
<keyword evidence="6 7" id="KW-0862">Zinc</keyword>
<dbReference type="PANTHER" id="PTHR46986:SF1">
    <property type="entry name" value="ENDORIBONUCLEASE YBEY, CHLOROPLASTIC"/>
    <property type="match status" value="1"/>
</dbReference>
<organism evidence="8 9">
    <name type="scientific">Sedimentitalea nanhaiensis</name>
    <dbReference type="NCBI Taxonomy" id="999627"/>
    <lineage>
        <taxon>Bacteria</taxon>
        <taxon>Pseudomonadati</taxon>
        <taxon>Pseudomonadota</taxon>
        <taxon>Alphaproteobacteria</taxon>
        <taxon>Rhodobacterales</taxon>
        <taxon>Paracoccaceae</taxon>
        <taxon>Sedimentitalea</taxon>
    </lineage>
</organism>
<keyword evidence="5 7" id="KW-0378">Hydrolase</keyword>
<name>A0A1I6XA35_9RHOB</name>
<dbReference type="Pfam" id="PF02130">
    <property type="entry name" value="YbeY"/>
    <property type="match status" value="1"/>
</dbReference>
<proteinExistence type="inferred from homology"/>
<comment type="subcellular location">
    <subcellularLocation>
        <location evidence="7">Cytoplasm</location>
    </subcellularLocation>
</comment>
<dbReference type="GO" id="GO:0004521">
    <property type="term" value="F:RNA endonuclease activity"/>
    <property type="evidence" value="ECO:0007669"/>
    <property type="project" value="UniProtKB-UniRule"/>
</dbReference>
<dbReference type="GO" id="GO:0008270">
    <property type="term" value="F:zinc ion binding"/>
    <property type="evidence" value="ECO:0007669"/>
    <property type="project" value="UniProtKB-UniRule"/>
</dbReference>
<keyword evidence="9" id="KW-1185">Reference proteome</keyword>
<evidence type="ECO:0000256" key="2">
    <source>
        <dbReference type="ARBA" id="ARBA00022722"/>
    </source>
</evidence>
<dbReference type="PANTHER" id="PTHR46986">
    <property type="entry name" value="ENDORIBONUCLEASE YBEY, CHLOROPLASTIC"/>
    <property type="match status" value="1"/>
</dbReference>
<keyword evidence="3 7" id="KW-0479">Metal-binding</keyword>
<dbReference type="InterPro" id="IPR020549">
    <property type="entry name" value="YbeY_CS"/>
</dbReference>
<evidence type="ECO:0000256" key="7">
    <source>
        <dbReference type="HAMAP-Rule" id="MF_00009"/>
    </source>
</evidence>
<feature type="binding site" evidence="7">
    <location>
        <position position="132"/>
    </location>
    <ligand>
        <name>Zn(2+)</name>
        <dbReference type="ChEBI" id="CHEBI:29105"/>
        <note>catalytic</note>
    </ligand>
</feature>
<keyword evidence="7" id="KW-0963">Cytoplasm</keyword>
<reference evidence="8 9" key="1">
    <citation type="submission" date="2016-10" db="EMBL/GenBank/DDBJ databases">
        <authorList>
            <person name="de Groot N.N."/>
        </authorList>
    </citation>
    <scope>NUCLEOTIDE SEQUENCE [LARGE SCALE GENOMIC DNA]</scope>
    <source>
        <strain evidence="8 9">CGMCC 1.10959</strain>
    </source>
</reference>
<dbReference type="AlphaFoldDB" id="A0A1I6XA35"/>
<evidence type="ECO:0000256" key="1">
    <source>
        <dbReference type="ARBA" id="ARBA00010875"/>
    </source>
</evidence>
<evidence type="ECO:0000313" key="9">
    <source>
        <dbReference type="Proteomes" id="UP000182466"/>
    </source>
</evidence>
<dbReference type="HAMAP" id="MF_00009">
    <property type="entry name" value="Endoribonucl_YbeY"/>
    <property type="match status" value="1"/>
</dbReference>
<evidence type="ECO:0000256" key="3">
    <source>
        <dbReference type="ARBA" id="ARBA00022723"/>
    </source>
</evidence>
<dbReference type="InterPro" id="IPR023091">
    <property type="entry name" value="MetalPrtase_cat_dom_sf_prd"/>
</dbReference>
<dbReference type="NCBIfam" id="TIGR00043">
    <property type="entry name" value="rRNA maturation RNase YbeY"/>
    <property type="match status" value="1"/>
</dbReference>
<evidence type="ECO:0000256" key="6">
    <source>
        <dbReference type="ARBA" id="ARBA00022833"/>
    </source>
</evidence>
<dbReference type="EC" id="3.1.-.-" evidence="7"/>
<sequence>MPIETDIDDSRWLALDLPTLAEVAANAVLTARHLDAEQCEIGLLACDDARIAQLNREFRGKDGATNVLSWPSEDLTPEVAGTEPALPQPDFTGEMGLGDIAIAWDTCVREAAEADKPLADHVTHLVVHGVLHLLGFDHIRDPDATLMQQLEIEILGRLGMDDPYRETEGA</sequence>
<feature type="binding site" evidence="7">
    <location>
        <position position="138"/>
    </location>
    <ligand>
        <name>Zn(2+)</name>
        <dbReference type="ChEBI" id="CHEBI:29105"/>
        <note>catalytic</note>
    </ligand>
</feature>
<keyword evidence="4 7" id="KW-0255">Endonuclease</keyword>
<comment type="similarity">
    <text evidence="1 7">Belongs to the endoribonuclease YbeY family.</text>
</comment>
<evidence type="ECO:0000256" key="4">
    <source>
        <dbReference type="ARBA" id="ARBA00022759"/>
    </source>
</evidence>
<comment type="cofactor">
    <cofactor evidence="7">
        <name>Zn(2+)</name>
        <dbReference type="ChEBI" id="CHEBI:29105"/>
    </cofactor>
    <text evidence="7">Binds 1 zinc ion.</text>
</comment>
<dbReference type="eggNOG" id="COG0319">
    <property type="taxonomic scope" value="Bacteria"/>
</dbReference>